<evidence type="ECO:0000313" key="2">
    <source>
        <dbReference type="Proteomes" id="UP001054945"/>
    </source>
</evidence>
<protein>
    <submittedName>
        <fullName evidence="1">Uncharacterized protein</fullName>
    </submittedName>
</protein>
<keyword evidence="2" id="KW-1185">Reference proteome</keyword>
<dbReference type="AlphaFoldDB" id="A0AAV4M2K0"/>
<name>A0AAV4M2K0_CAEEX</name>
<sequence length="70" mass="7903">MGACSKVQMPNHCTQCMSKDKMQYMPSGSARAQHRSKCHRNLAVGLWLERQSAKMTLKGNFYRATDKGPN</sequence>
<accession>A0AAV4M2K0</accession>
<organism evidence="1 2">
    <name type="scientific">Caerostris extrusa</name>
    <name type="common">Bark spider</name>
    <name type="synonym">Caerostris bankana</name>
    <dbReference type="NCBI Taxonomy" id="172846"/>
    <lineage>
        <taxon>Eukaryota</taxon>
        <taxon>Metazoa</taxon>
        <taxon>Ecdysozoa</taxon>
        <taxon>Arthropoda</taxon>
        <taxon>Chelicerata</taxon>
        <taxon>Arachnida</taxon>
        <taxon>Araneae</taxon>
        <taxon>Araneomorphae</taxon>
        <taxon>Entelegynae</taxon>
        <taxon>Araneoidea</taxon>
        <taxon>Araneidae</taxon>
        <taxon>Caerostris</taxon>
    </lineage>
</organism>
<evidence type="ECO:0000313" key="1">
    <source>
        <dbReference type="EMBL" id="GIX66579.1"/>
    </source>
</evidence>
<reference evidence="1 2" key="1">
    <citation type="submission" date="2021-06" db="EMBL/GenBank/DDBJ databases">
        <title>Caerostris extrusa draft genome.</title>
        <authorList>
            <person name="Kono N."/>
            <person name="Arakawa K."/>
        </authorList>
    </citation>
    <scope>NUCLEOTIDE SEQUENCE [LARGE SCALE GENOMIC DNA]</scope>
</reference>
<dbReference type="Proteomes" id="UP001054945">
    <property type="component" value="Unassembled WGS sequence"/>
</dbReference>
<proteinExistence type="predicted"/>
<dbReference type="EMBL" id="BPLR01001805">
    <property type="protein sequence ID" value="GIX66579.1"/>
    <property type="molecule type" value="Genomic_DNA"/>
</dbReference>
<comment type="caution">
    <text evidence="1">The sequence shown here is derived from an EMBL/GenBank/DDBJ whole genome shotgun (WGS) entry which is preliminary data.</text>
</comment>
<gene>
    <name evidence="1" type="ORF">CEXT_765151</name>
</gene>